<keyword evidence="2" id="KW-1003">Cell membrane</keyword>
<keyword evidence="10" id="KW-1185">Reference proteome</keyword>
<accession>A0A9W6NU53</accession>
<dbReference type="PANTHER" id="PTHR14969:SF62">
    <property type="entry name" value="DECAPRENYLPHOSPHORYL-5-PHOSPHORIBOSE PHOSPHATASE RV3807C-RELATED"/>
    <property type="match status" value="1"/>
</dbReference>
<keyword evidence="5" id="KW-1133">Transmembrane helix</keyword>
<reference evidence="9" key="2">
    <citation type="submission" date="2023-01" db="EMBL/GenBank/DDBJ databases">
        <authorList>
            <person name="Sun Q."/>
            <person name="Evtushenko L."/>
        </authorList>
    </citation>
    <scope>NUCLEOTIDE SEQUENCE</scope>
    <source>
        <strain evidence="9">VKM Ac-1069</strain>
    </source>
</reference>
<dbReference type="RefSeq" id="WP_425566469.1">
    <property type="nucleotide sequence ID" value="NZ_BAAAUZ010000015.1"/>
</dbReference>
<dbReference type="Pfam" id="PF01569">
    <property type="entry name" value="PAP2"/>
    <property type="match status" value="1"/>
</dbReference>
<evidence type="ECO:0000256" key="2">
    <source>
        <dbReference type="ARBA" id="ARBA00022475"/>
    </source>
</evidence>
<comment type="caution">
    <text evidence="9">The sequence shown here is derived from an EMBL/GenBank/DDBJ whole genome shotgun (WGS) entry which is preliminary data.</text>
</comment>
<dbReference type="Proteomes" id="UP001143463">
    <property type="component" value="Unassembled WGS sequence"/>
</dbReference>
<evidence type="ECO:0000256" key="5">
    <source>
        <dbReference type="ARBA" id="ARBA00022989"/>
    </source>
</evidence>
<name>A0A9W6NU53_9PSEU</name>
<evidence type="ECO:0000259" key="8">
    <source>
        <dbReference type="SMART" id="SM00014"/>
    </source>
</evidence>
<evidence type="ECO:0000256" key="6">
    <source>
        <dbReference type="ARBA" id="ARBA00023136"/>
    </source>
</evidence>
<evidence type="ECO:0000313" key="10">
    <source>
        <dbReference type="Proteomes" id="UP001143463"/>
    </source>
</evidence>
<evidence type="ECO:0000256" key="3">
    <source>
        <dbReference type="ARBA" id="ARBA00022692"/>
    </source>
</evidence>
<evidence type="ECO:0000313" key="9">
    <source>
        <dbReference type="EMBL" id="GLL08937.1"/>
    </source>
</evidence>
<dbReference type="GO" id="GO:0016787">
    <property type="term" value="F:hydrolase activity"/>
    <property type="evidence" value="ECO:0007669"/>
    <property type="project" value="UniProtKB-KW"/>
</dbReference>
<sequence length="203" mass="21141">MTDRSLDVPAVPDAPTVPAVPPVAPFEPDVAPASPELQVLAAVQRGIARPRTVSAARGMSHFGEHAGGWLALGLVGAAVDRRRRAEWLWSAAAVAFAHGASIGVKRVVRRPRPEHPSVEVLVGTPSRLSFPSSHATSTTAAAVLYGGLLRSAAPLAVVPVMALSRLVLGVHYPTDVATGSALGAGVALAARRVIPRLIHRKKR</sequence>
<dbReference type="PANTHER" id="PTHR14969">
    <property type="entry name" value="SPHINGOSINE-1-PHOSPHATE PHOSPHOHYDROLASE"/>
    <property type="match status" value="1"/>
</dbReference>
<proteinExistence type="predicted"/>
<keyword evidence="3" id="KW-0812">Transmembrane</keyword>
<dbReference type="CDD" id="cd01610">
    <property type="entry name" value="PAP2_like"/>
    <property type="match status" value="1"/>
</dbReference>
<reference evidence="9" key="1">
    <citation type="journal article" date="2014" name="Int. J. Syst. Evol. Microbiol.">
        <title>Complete genome sequence of Corynebacterium casei LMG S-19264T (=DSM 44701T), isolated from a smear-ripened cheese.</title>
        <authorList>
            <consortium name="US DOE Joint Genome Institute (JGI-PGF)"/>
            <person name="Walter F."/>
            <person name="Albersmeier A."/>
            <person name="Kalinowski J."/>
            <person name="Ruckert C."/>
        </authorList>
    </citation>
    <scope>NUCLEOTIDE SEQUENCE</scope>
    <source>
        <strain evidence="9">VKM Ac-1069</strain>
    </source>
</reference>
<comment type="subcellular location">
    <subcellularLocation>
        <location evidence="1">Cell membrane</location>
        <topology evidence="1">Multi-pass membrane protein</topology>
    </subcellularLocation>
</comment>
<dbReference type="SMART" id="SM00014">
    <property type="entry name" value="acidPPc"/>
    <property type="match status" value="1"/>
</dbReference>
<feature type="compositionally biased region" description="Low complexity" evidence="7">
    <location>
        <begin position="7"/>
        <end position="17"/>
    </location>
</feature>
<protein>
    <submittedName>
        <fullName evidence="9">Phosphatase PAP2 family protein</fullName>
    </submittedName>
</protein>
<evidence type="ECO:0000256" key="7">
    <source>
        <dbReference type="SAM" id="MobiDB-lite"/>
    </source>
</evidence>
<keyword evidence="6" id="KW-0472">Membrane</keyword>
<evidence type="ECO:0000256" key="4">
    <source>
        <dbReference type="ARBA" id="ARBA00022801"/>
    </source>
</evidence>
<keyword evidence="4" id="KW-0378">Hydrolase</keyword>
<feature type="region of interest" description="Disordered" evidence="7">
    <location>
        <begin position="1"/>
        <end position="22"/>
    </location>
</feature>
<feature type="domain" description="Phosphatidic acid phosphatase type 2/haloperoxidase" evidence="8">
    <location>
        <begin position="88"/>
        <end position="191"/>
    </location>
</feature>
<dbReference type="Gene3D" id="1.20.144.10">
    <property type="entry name" value="Phosphatidic acid phosphatase type 2/haloperoxidase"/>
    <property type="match status" value="1"/>
</dbReference>
<organism evidence="9 10">
    <name type="scientific">Pseudonocardia halophobica</name>
    <dbReference type="NCBI Taxonomy" id="29401"/>
    <lineage>
        <taxon>Bacteria</taxon>
        <taxon>Bacillati</taxon>
        <taxon>Actinomycetota</taxon>
        <taxon>Actinomycetes</taxon>
        <taxon>Pseudonocardiales</taxon>
        <taxon>Pseudonocardiaceae</taxon>
        <taxon>Pseudonocardia</taxon>
    </lineage>
</organism>
<dbReference type="SUPFAM" id="SSF48317">
    <property type="entry name" value="Acid phosphatase/Vanadium-dependent haloperoxidase"/>
    <property type="match status" value="1"/>
</dbReference>
<dbReference type="GO" id="GO:0005886">
    <property type="term" value="C:plasma membrane"/>
    <property type="evidence" value="ECO:0007669"/>
    <property type="project" value="UniProtKB-SubCell"/>
</dbReference>
<dbReference type="AlphaFoldDB" id="A0A9W6NU53"/>
<dbReference type="EMBL" id="BSFQ01000001">
    <property type="protein sequence ID" value="GLL08937.1"/>
    <property type="molecule type" value="Genomic_DNA"/>
</dbReference>
<gene>
    <name evidence="9" type="ORF">GCM10017577_00770</name>
</gene>
<dbReference type="InterPro" id="IPR036938">
    <property type="entry name" value="PAP2/HPO_sf"/>
</dbReference>
<evidence type="ECO:0000256" key="1">
    <source>
        <dbReference type="ARBA" id="ARBA00004651"/>
    </source>
</evidence>
<dbReference type="InterPro" id="IPR000326">
    <property type="entry name" value="PAP2/HPO"/>
</dbReference>